<feature type="compositionally biased region" description="Low complexity" evidence="1">
    <location>
        <begin position="31"/>
        <end position="47"/>
    </location>
</feature>
<feature type="compositionally biased region" description="Low complexity" evidence="1">
    <location>
        <begin position="238"/>
        <end position="250"/>
    </location>
</feature>
<name>A0A0N1P025_9EURO</name>
<dbReference type="PANTHER" id="PTHR14625">
    <property type="entry name" value="MICROCEPHALIN"/>
    <property type="match status" value="1"/>
</dbReference>
<dbReference type="CDD" id="cd17716">
    <property type="entry name" value="BRCT_microcephalin_rpt1"/>
    <property type="match status" value="1"/>
</dbReference>
<dbReference type="GeneID" id="28735460"/>
<dbReference type="Proteomes" id="UP000038010">
    <property type="component" value="Unassembled WGS sequence"/>
</dbReference>
<feature type="compositionally biased region" description="Low complexity" evidence="1">
    <location>
        <begin position="259"/>
        <end position="273"/>
    </location>
</feature>
<feature type="compositionally biased region" description="Low complexity" evidence="1">
    <location>
        <begin position="1085"/>
        <end position="1094"/>
    </location>
</feature>
<dbReference type="Gene3D" id="3.40.50.10190">
    <property type="entry name" value="BRCT domain"/>
    <property type="match status" value="1"/>
</dbReference>
<dbReference type="EMBL" id="LFJN01000014">
    <property type="protein sequence ID" value="KPI39696.1"/>
    <property type="molecule type" value="Genomic_DNA"/>
</dbReference>
<comment type="caution">
    <text evidence="3">The sequence shown here is derived from an EMBL/GenBank/DDBJ whole genome shotgun (WGS) entry which is preliminary data.</text>
</comment>
<reference evidence="3 4" key="1">
    <citation type="submission" date="2015-06" db="EMBL/GenBank/DDBJ databases">
        <title>Draft genome of the ant-associated black yeast Phialophora attae CBS 131958.</title>
        <authorList>
            <person name="Moreno L.F."/>
            <person name="Stielow B.J."/>
            <person name="de Hoog S."/>
            <person name="Vicente V.A."/>
            <person name="Weiss V.A."/>
            <person name="de Vries M."/>
            <person name="Cruz L.M."/>
            <person name="Souza E.M."/>
        </authorList>
    </citation>
    <scope>NUCLEOTIDE SEQUENCE [LARGE SCALE GENOMIC DNA]</scope>
    <source>
        <strain evidence="3 4">CBS 131958</strain>
    </source>
</reference>
<protein>
    <recommendedName>
        <fullName evidence="2">BRCT domain-containing protein</fullName>
    </recommendedName>
</protein>
<gene>
    <name evidence="3" type="ORF">AB675_3522</name>
</gene>
<dbReference type="PROSITE" id="PS50172">
    <property type="entry name" value="BRCT"/>
    <property type="match status" value="1"/>
</dbReference>
<dbReference type="PANTHER" id="PTHR14625:SF3">
    <property type="entry name" value="MICROCEPHALIN"/>
    <property type="match status" value="1"/>
</dbReference>
<proteinExistence type="predicted"/>
<feature type="region of interest" description="Disordered" evidence="1">
    <location>
        <begin position="1049"/>
        <end position="1102"/>
    </location>
</feature>
<dbReference type="STRING" id="1664694.A0A0N1P025"/>
<feature type="region of interest" description="Disordered" evidence="1">
    <location>
        <begin position="1"/>
        <end position="320"/>
    </location>
</feature>
<dbReference type="InterPro" id="IPR001357">
    <property type="entry name" value="BRCT_dom"/>
</dbReference>
<evidence type="ECO:0000313" key="3">
    <source>
        <dbReference type="EMBL" id="KPI39696.1"/>
    </source>
</evidence>
<evidence type="ECO:0000259" key="2">
    <source>
        <dbReference type="PROSITE" id="PS50172"/>
    </source>
</evidence>
<dbReference type="SUPFAM" id="SSF52113">
    <property type="entry name" value="BRCT domain"/>
    <property type="match status" value="1"/>
</dbReference>
<feature type="region of interest" description="Disordered" evidence="1">
    <location>
        <begin position="1418"/>
        <end position="1441"/>
    </location>
</feature>
<accession>A0A0N1P025</accession>
<feature type="compositionally biased region" description="Low complexity" evidence="1">
    <location>
        <begin position="186"/>
        <end position="204"/>
    </location>
</feature>
<feature type="compositionally biased region" description="Polar residues" evidence="1">
    <location>
        <begin position="617"/>
        <end position="633"/>
    </location>
</feature>
<feature type="region of interest" description="Disordered" evidence="1">
    <location>
        <begin position="547"/>
        <end position="633"/>
    </location>
</feature>
<keyword evidence="4" id="KW-1185">Reference proteome</keyword>
<dbReference type="GO" id="GO:0000278">
    <property type="term" value="P:mitotic cell cycle"/>
    <property type="evidence" value="ECO:0007669"/>
    <property type="project" value="TreeGrafter"/>
</dbReference>
<sequence length="1468" mass="158990">MAPTSPVKRVTRARAAAKSSTTEPASKKVGTTKVTKASATEATASSTRKAKAAQESEDELAAPVEAPTKKTTRTTKATPITTAAPRRRIKVTPLDAPAEPVSVPEPEPEKPKKKSTTRSKKAEEDVIPTVEATAPAKPRARSTKTTTATTKKTEPAGALATKTRGRPKKDVATEENTPAATELPRATRQTRARSASVASQQQHSDMIEVSAVSRAGGRKKVTFQDLPEDDKENEIVPAKKSTTKKSTPATGMRAKPVRKPTTATTKKTTATRSRAAKPSERVLTPKKVTQIPVPSLEESEDELNGQKSPVRDLTLSPKRNPNVASLLSPAKKLDFSQSLLTNSPLKIAKGASLLSPARRPTSPAKADTEDAAFFNSAVNSPARLLQSPKRGILDSSIFPASAIKAQRSPLKESLLQSPARRLFSPAKSKTPLSVHRDVQNDDTLEVEEVAVSSRFRASMSPQRQRVYKMSNEELADELAMSNEFDQSILKLTSPRKSPVKAAKPLAAVLDEEPPMQIIQNDAEETAKAVEELAAPEEMTVEVSEDVEETVEPAHMSLTATDESGEEDGTTEQRPRMQAPRLSQILFRTARLSDDDESSEDELAADQTPDRAPRLFRSSLTGATNTTSRLSQVQNNDYTPLAAQMSGWLAASPHKTPAKSAKKQANETGLFSPLASEHVAGEIQISRNNTPQQHRPSPAFKSSINSRPSLSGNLESPERSTFFSEQMASVNEGAAEEHVDEMDIFVDEQQMPVTEREVVAENEVLRAELDNEADLVMTSADEEEEDTVIIRAPEELTTDLVNTVNGSDTAMLDFQELAHEADVDAEQDNALASSGSVYGDENAPPKETLDFGLLEQATNARDETMNLDVVEQEVATSVDQTLNFEVLEQQVDCESMAKPTSTLSDTVMDEHTLNFQVLEQNALTQTPRAVQAAPRFTAADEPTWHFDMLEQTHTQASAVTSQMLADEQTLDLDVLEQQALQQTPTILPHNAALSPECSPEPTASPSRFLQTEADTVTPRPAVVGPRVVNTVVSKVPLKPEAGISPIKIVKKRSRSMSMSRQQSPPKRPQLTPLGKLAARSTSDPVLSPTRSLAAPSPAPSTPGQMSFAVDDFGDSTLDGIEMPDEDMTIDFSIQPMGPPASTKSAKNIRSAAPTPVRAPLQTVNKGVLHGAVVHVEVFTSEGVDTSHVYVELLTSLGARCVKDWRWNPRASVHGGDDLSAAGKPGITHVVYKDGGKRTLEKVREAKGEVLCVGCAWVLDCERNQEWVDESNYIVSTDIFPRGGSRRRKSMQPQALVNDNGNISTARSNTGRRSVSAEFMTNQMRDELVNTPARIYQPPSTDMHNDSLFGDSDISSTYNSPTTTMNVHHVATPTELIGWDPATSKTPAKAAGDDGMDTPYLMKQGGMVMNDMARDGGVMSAPPKQIGKGLFDRDSGKDAGEDKKMKLKLQEARRRTLGFKPVIGSPLGKF</sequence>
<feature type="compositionally biased region" description="Low complexity" evidence="1">
    <location>
        <begin position="13"/>
        <end position="22"/>
    </location>
</feature>
<dbReference type="RefSeq" id="XP_017999659.1">
    <property type="nucleotide sequence ID" value="XM_018143580.1"/>
</dbReference>
<evidence type="ECO:0000313" key="4">
    <source>
        <dbReference type="Proteomes" id="UP000038010"/>
    </source>
</evidence>
<organism evidence="3 4">
    <name type="scientific">Cyphellophora attinorum</name>
    <dbReference type="NCBI Taxonomy" id="1664694"/>
    <lineage>
        <taxon>Eukaryota</taxon>
        <taxon>Fungi</taxon>
        <taxon>Dikarya</taxon>
        <taxon>Ascomycota</taxon>
        <taxon>Pezizomycotina</taxon>
        <taxon>Eurotiomycetes</taxon>
        <taxon>Chaetothyriomycetidae</taxon>
        <taxon>Chaetothyriales</taxon>
        <taxon>Cyphellophoraceae</taxon>
        <taxon>Cyphellophora</taxon>
    </lineage>
</organism>
<dbReference type="VEuPathDB" id="FungiDB:AB675_3522"/>
<feature type="region of interest" description="Disordered" evidence="1">
    <location>
        <begin position="686"/>
        <end position="720"/>
    </location>
</feature>
<evidence type="ECO:0000256" key="1">
    <source>
        <dbReference type="SAM" id="MobiDB-lite"/>
    </source>
</evidence>
<feature type="compositionally biased region" description="Low complexity" evidence="1">
    <location>
        <begin position="74"/>
        <end position="84"/>
    </location>
</feature>
<feature type="compositionally biased region" description="Low complexity" evidence="1">
    <location>
        <begin position="1054"/>
        <end position="1063"/>
    </location>
</feature>
<dbReference type="OrthoDB" id="2384350at2759"/>
<feature type="compositionally biased region" description="Basic and acidic residues" evidence="1">
    <location>
        <begin position="1428"/>
        <end position="1441"/>
    </location>
</feature>
<feature type="domain" description="BRCT" evidence="2">
    <location>
        <begin position="1212"/>
        <end position="1273"/>
    </location>
</feature>
<dbReference type="InterPro" id="IPR022047">
    <property type="entry name" value="Microcephalin-like"/>
</dbReference>
<dbReference type="InterPro" id="IPR036420">
    <property type="entry name" value="BRCT_dom_sf"/>
</dbReference>
<feature type="compositionally biased region" description="Acidic residues" evidence="1">
    <location>
        <begin position="593"/>
        <end position="603"/>
    </location>
</feature>